<dbReference type="InterPro" id="IPR050729">
    <property type="entry name" value="Rho-GAP"/>
</dbReference>
<dbReference type="SUPFAM" id="SSF48350">
    <property type="entry name" value="GTPase activation domain, GAP"/>
    <property type="match status" value="1"/>
</dbReference>
<feature type="compositionally biased region" description="Pro residues" evidence="3">
    <location>
        <begin position="58"/>
        <end position="68"/>
    </location>
</feature>
<feature type="region of interest" description="Disordered" evidence="3">
    <location>
        <begin position="1428"/>
        <end position="1548"/>
    </location>
</feature>
<evidence type="ECO:0000256" key="1">
    <source>
        <dbReference type="ARBA" id="ARBA00022468"/>
    </source>
</evidence>
<feature type="compositionally biased region" description="Polar residues" evidence="3">
    <location>
        <begin position="700"/>
        <end position="710"/>
    </location>
</feature>
<feature type="compositionally biased region" description="Low complexity" evidence="3">
    <location>
        <begin position="1007"/>
        <end position="1019"/>
    </location>
</feature>
<feature type="compositionally biased region" description="Polar residues" evidence="3">
    <location>
        <begin position="421"/>
        <end position="438"/>
    </location>
</feature>
<name>A0A8H3F952_9LECA</name>
<gene>
    <name evidence="6" type="ORF">GOMPHAMPRED_001739</name>
</gene>
<feature type="region of interest" description="Disordered" evidence="3">
    <location>
        <begin position="1"/>
        <end position="91"/>
    </location>
</feature>
<evidence type="ECO:0000313" key="6">
    <source>
        <dbReference type="EMBL" id="CAF9919304.1"/>
    </source>
</evidence>
<keyword evidence="7" id="KW-1185">Reference proteome</keyword>
<comment type="caution">
    <text evidence="6">The sequence shown here is derived from an EMBL/GenBank/DDBJ whole genome shotgun (WGS) entry which is preliminary data.</text>
</comment>
<protein>
    <recommendedName>
        <fullName evidence="8">RhoGAP-domain-containing protein</fullName>
    </recommendedName>
</protein>
<feature type="region of interest" description="Disordered" evidence="3">
    <location>
        <begin position="339"/>
        <end position="721"/>
    </location>
</feature>
<feature type="compositionally biased region" description="Polar residues" evidence="3">
    <location>
        <begin position="682"/>
        <end position="691"/>
    </location>
</feature>
<feature type="domain" description="PH" evidence="4">
    <location>
        <begin position="953"/>
        <end position="1070"/>
    </location>
</feature>
<dbReference type="InterPro" id="IPR000198">
    <property type="entry name" value="RhoGAP_dom"/>
</dbReference>
<dbReference type="FunFam" id="2.30.29.30:FF:000452">
    <property type="entry name" value="Rho GTPase activator (Bem3)"/>
    <property type="match status" value="1"/>
</dbReference>
<dbReference type="EMBL" id="CAJPDQ010000014">
    <property type="protein sequence ID" value="CAF9919304.1"/>
    <property type="molecule type" value="Genomic_DNA"/>
</dbReference>
<dbReference type="Pfam" id="PF00620">
    <property type="entry name" value="RhoGAP"/>
    <property type="match status" value="1"/>
</dbReference>
<dbReference type="Pfam" id="PF00169">
    <property type="entry name" value="PH"/>
    <property type="match status" value="1"/>
</dbReference>
<evidence type="ECO:0000259" key="5">
    <source>
        <dbReference type="PROSITE" id="PS50238"/>
    </source>
</evidence>
<dbReference type="GO" id="GO:0005096">
    <property type="term" value="F:GTPase activator activity"/>
    <property type="evidence" value="ECO:0007669"/>
    <property type="project" value="UniProtKB-KW"/>
</dbReference>
<dbReference type="SMART" id="SM00233">
    <property type="entry name" value="PH"/>
    <property type="match status" value="1"/>
</dbReference>
<dbReference type="CDD" id="cd13277">
    <property type="entry name" value="PH_Bem3"/>
    <property type="match status" value="1"/>
</dbReference>
<dbReference type="SUPFAM" id="SSF50729">
    <property type="entry name" value="PH domain-like"/>
    <property type="match status" value="1"/>
</dbReference>
<keyword evidence="2" id="KW-0175">Coiled coil</keyword>
<evidence type="ECO:0000256" key="3">
    <source>
        <dbReference type="SAM" id="MobiDB-lite"/>
    </source>
</evidence>
<feature type="region of interest" description="Disordered" evidence="3">
    <location>
        <begin position="1587"/>
        <end position="1610"/>
    </location>
</feature>
<dbReference type="SMART" id="SM00324">
    <property type="entry name" value="RhoGAP"/>
    <property type="match status" value="1"/>
</dbReference>
<feature type="compositionally biased region" description="Acidic residues" evidence="3">
    <location>
        <begin position="494"/>
        <end position="506"/>
    </location>
</feature>
<dbReference type="InterPro" id="IPR011993">
    <property type="entry name" value="PH-like_dom_sf"/>
</dbReference>
<feature type="compositionally biased region" description="Polar residues" evidence="3">
    <location>
        <begin position="594"/>
        <end position="604"/>
    </location>
</feature>
<dbReference type="Gene3D" id="3.30.1520.10">
    <property type="entry name" value="Phox-like domain"/>
    <property type="match status" value="1"/>
</dbReference>
<dbReference type="PROSITE" id="PS50238">
    <property type="entry name" value="RHOGAP"/>
    <property type="match status" value="1"/>
</dbReference>
<organism evidence="6 7">
    <name type="scientific">Gomphillus americanus</name>
    <dbReference type="NCBI Taxonomy" id="1940652"/>
    <lineage>
        <taxon>Eukaryota</taxon>
        <taxon>Fungi</taxon>
        <taxon>Dikarya</taxon>
        <taxon>Ascomycota</taxon>
        <taxon>Pezizomycotina</taxon>
        <taxon>Lecanoromycetes</taxon>
        <taxon>OSLEUM clade</taxon>
        <taxon>Ostropomycetidae</taxon>
        <taxon>Ostropales</taxon>
        <taxon>Graphidaceae</taxon>
        <taxon>Gomphilloideae</taxon>
        <taxon>Gomphillus</taxon>
    </lineage>
</organism>
<dbReference type="OrthoDB" id="185175at2759"/>
<dbReference type="Gene3D" id="2.30.29.30">
    <property type="entry name" value="Pleckstrin-homology domain (PH domain)/Phosphotyrosine-binding domain (PTB)"/>
    <property type="match status" value="1"/>
</dbReference>
<evidence type="ECO:0000256" key="2">
    <source>
        <dbReference type="SAM" id="Coils"/>
    </source>
</evidence>
<dbReference type="PANTHER" id="PTHR23176:SF129">
    <property type="entry name" value="RHO GTPASE ACTIVATING PROTEIN AT 16F, ISOFORM E-RELATED"/>
    <property type="match status" value="1"/>
</dbReference>
<evidence type="ECO:0000313" key="7">
    <source>
        <dbReference type="Proteomes" id="UP000664169"/>
    </source>
</evidence>
<feature type="region of interest" description="Disordered" evidence="3">
    <location>
        <begin position="273"/>
        <end position="300"/>
    </location>
</feature>
<feature type="compositionally biased region" description="Polar residues" evidence="3">
    <location>
        <begin position="74"/>
        <end position="91"/>
    </location>
</feature>
<accession>A0A8H3F952</accession>
<feature type="compositionally biased region" description="Low complexity" evidence="3">
    <location>
        <begin position="1497"/>
        <end position="1512"/>
    </location>
</feature>
<keyword evidence="1" id="KW-0343">GTPase activation</keyword>
<evidence type="ECO:0000259" key="4">
    <source>
        <dbReference type="PROSITE" id="PS50003"/>
    </source>
</evidence>
<dbReference type="GO" id="GO:0005938">
    <property type="term" value="C:cell cortex"/>
    <property type="evidence" value="ECO:0007669"/>
    <property type="project" value="UniProtKB-ARBA"/>
</dbReference>
<dbReference type="GO" id="GO:0007165">
    <property type="term" value="P:signal transduction"/>
    <property type="evidence" value="ECO:0007669"/>
    <property type="project" value="InterPro"/>
</dbReference>
<feature type="domain" description="Rho-GAP" evidence="5">
    <location>
        <begin position="1236"/>
        <end position="1440"/>
    </location>
</feature>
<feature type="compositionally biased region" description="Basic residues" evidence="3">
    <location>
        <begin position="1462"/>
        <end position="1472"/>
    </location>
</feature>
<reference evidence="6" key="1">
    <citation type="submission" date="2021-03" db="EMBL/GenBank/DDBJ databases">
        <authorList>
            <person name="Tagirdzhanova G."/>
        </authorList>
    </citation>
    <scope>NUCLEOTIDE SEQUENCE</scope>
</reference>
<feature type="compositionally biased region" description="Low complexity" evidence="3">
    <location>
        <begin position="341"/>
        <end position="355"/>
    </location>
</feature>
<feature type="compositionally biased region" description="Polar residues" evidence="3">
    <location>
        <begin position="657"/>
        <end position="667"/>
    </location>
</feature>
<dbReference type="PANTHER" id="PTHR23176">
    <property type="entry name" value="RHO/RAC/CDC GTPASE-ACTIVATING PROTEIN"/>
    <property type="match status" value="1"/>
</dbReference>
<dbReference type="InterPro" id="IPR036871">
    <property type="entry name" value="PX_dom_sf"/>
</dbReference>
<dbReference type="CDD" id="cd06093">
    <property type="entry name" value="PX_domain"/>
    <property type="match status" value="1"/>
</dbReference>
<feature type="region of interest" description="Disordered" evidence="3">
    <location>
        <begin position="1072"/>
        <end position="1109"/>
    </location>
</feature>
<feature type="compositionally biased region" description="Pro residues" evidence="3">
    <location>
        <begin position="608"/>
        <end position="617"/>
    </location>
</feature>
<feature type="compositionally biased region" description="Polar residues" evidence="3">
    <location>
        <begin position="276"/>
        <end position="292"/>
    </location>
</feature>
<feature type="compositionally biased region" description="Polar residues" evidence="3">
    <location>
        <begin position="1096"/>
        <end position="1109"/>
    </location>
</feature>
<dbReference type="GO" id="GO:0035091">
    <property type="term" value="F:phosphatidylinositol binding"/>
    <property type="evidence" value="ECO:0007669"/>
    <property type="project" value="InterPro"/>
</dbReference>
<evidence type="ECO:0008006" key="8">
    <source>
        <dbReference type="Google" id="ProtNLM"/>
    </source>
</evidence>
<dbReference type="InterPro" id="IPR001849">
    <property type="entry name" value="PH_domain"/>
</dbReference>
<feature type="coiled-coil region" evidence="2">
    <location>
        <begin position="241"/>
        <end position="268"/>
    </location>
</feature>
<feature type="region of interest" description="Disordered" evidence="3">
    <location>
        <begin position="1007"/>
        <end position="1026"/>
    </location>
</feature>
<dbReference type="InterPro" id="IPR008936">
    <property type="entry name" value="Rho_GTPase_activation_prot"/>
</dbReference>
<feature type="compositionally biased region" description="Polar residues" evidence="3">
    <location>
        <begin position="16"/>
        <end position="40"/>
    </location>
</feature>
<proteinExistence type="predicted"/>
<feature type="compositionally biased region" description="Basic and acidic residues" evidence="3">
    <location>
        <begin position="507"/>
        <end position="535"/>
    </location>
</feature>
<dbReference type="Proteomes" id="UP000664169">
    <property type="component" value="Unassembled WGS sequence"/>
</dbReference>
<dbReference type="PROSITE" id="PS50003">
    <property type="entry name" value="PH_DOMAIN"/>
    <property type="match status" value="1"/>
</dbReference>
<sequence>MADQQQSKSRAVPSPLNFSTGTRKPNPSPLQLSTIPTPVTDQFAVANPPGLTNSYNSAPPPRSPPAIPRPATDIQPSVRSPGSQQRSFTDSQATAYQRLPINTSHHGEEIRSGDPMTTPRIMTQYRAVSGPAPGTFAPTYSPPTPPSDIVPGKGKSDARPTERLVLRTSSMDSTISSNSSMVSAATTSQDPLSPNLLEIQQLIVSAGSPEALIRNLLKERQTANQQNTQLWRLINKQRHLIMGLNSDLAKAAEDRERYQKRYKELVNSVKMAPAQPIQQLRRSSLSIGSSPARSEDDLPIQRHSILQSPAGGENRRSASVGAEAKSTLKELQELGFVPAESVASSSNTSPSFSSDSKPRATPDSEGSEDGLDSRRNTIMQSHYKPISPIPPLEIKKVVPPLPSLQTLSGPPSALPPIPLQAETNVSPSSFTARRSQTAGKAVPSPVTGTAGSDVITSPLRKGPPARLNLNQKSASPKIARSAKSTEECAAGDNSDSDYDMEIDEIPAFERGRKKTREEDDREREYILAKQEESRSVSKQKKSTSKSGTPLATPGINSTSLAPKSPAIHGFSPGGSPSLAPSFSPHASLDGLLTAGSTSDRSVTLSLPPVSPGLPRSPRPGDRPQNSPQPRAPLENTLQAPWQLRASTVGPGAPSPALQRSSTQSILSQIPAPTPSPSLPQPKTMQMMSGQRSPALRSPALQPQSRATTPVDSAEVVPSASVNLSPKSATEAAFVEELTQSPIHTSIKSPAQVSVKSPIKEATISSTVPESLTKVPSNSSSVAGGIYRGLVSEGYPDLLLPPNALPSISVKVTSSRMRPSRHSILSLKSIEDEPVFTLGVIARSNLKQLWRVEKSIQALPQLDQQLKQACLFEVRPPDRSLFAGHAPAKIDARRDALEKYFEDILDTPMNEKAGLIMCQFLSSQAIPAEEYDAVLKSGSTTDPQQPIHLGPDGNIIKEGFLTKRGKNFGGWKARYFVLDDPILRYYESPGGQLLGQIKLTNAQIGRQSAQSTAAATSPTRTNEENEKEFRHAFLILEPKKKDSNSMLRHVLCAENDSERDGWVNALLQYVGQPSQDSKAKTPRKTLTGRNKNKDDSPTSTLNQDDPNSLQSVSYENTVAGQPVRIGGPPPLNTASPVINSFSHISTQMQTAPKVNLIGASPISGPSGPTISGPTGGAIIQDALAWGLKAPESPKAKDKEKKRTLWGFRDKAETAPMPSPAPTARSMLPSGSKPIFGMPLAEAVEIYSVRGVDISLPSVVYRCLEYLEAKGASNEEGIFRLSGSNLTIKALKDRFNQEGDVDFLAEDVYYDVHAIASLLKMYLRELPSSVLGPRELHMQFQSVLDLDDPDSKIAAYNVLVHRLPPANWTLIRSLSAFLIGVVSNSNINKMTVRNVGIVFSPTLNIPSPLFAAFLTSFDRIFTNEPPPISALSPVMEHPEPGTQQYRKHVLHDSRPPQSRDASVHRRSSRSRTRSRTPDRSTSAQSRTAYGRRPSEENVRQQISSSPQSRPSLSQTKSNSEGKISKDDMRSGMGLVRQRSEDRESITSSASSFAVPMEIRPGRDSIGPGLASTNIMRDAKARRRESSMLLMGGGTGAGQRKSGLPQMRTAVGM</sequence>
<feature type="region of interest" description="Disordered" evidence="3">
    <location>
        <begin position="128"/>
        <end position="160"/>
    </location>
</feature>
<dbReference type="Gene3D" id="1.10.555.10">
    <property type="entry name" value="Rho GTPase activation protein"/>
    <property type="match status" value="1"/>
</dbReference>